<name>A0A1H0QEC1_SELRU</name>
<dbReference type="EMBL" id="FNJQ01000007">
    <property type="protein sequence ID" value="SDP15069.1"/>
    <property type="molecule type" value="Genomic_DNA"/>
</dbReference>
<dbReference type="OrthoDB" id="9806054at2"/>
<proteinExistence type="predicted"/>
<dbReference type="Proteomes" id="UP000182412">
    <property type="component" value="Unassembled WGS sequence"/>
</dbReference>
<feature type="region of interest" description="Disordered" evidence="1">
    <location>
        <begin position="160"/>
        <end position="181"/>
    </location>
</feature>
<keyword evidence="2" id="KW-0472">Membrane</keyword>
<feature type="compositionally biased region" description="Low complexity" evidence="1">
    <location>
        <begin position="162"/>
        <end position="171"/>
    </location>
</feature>
<evidence type="ECO:0000256" key="1">
    <source>
        <dbReference type="SAM" id="MobiDB-lite"/>
    </source>
</evidence>
<accession>A0A1H0QEC1</accession>
<evidence type="ECO:0000256" key="2">
    <source>
        <dbReference type="SAM" id="Phobius"/>
    </source>
</evidence>
<keyword evidence="2" id="KW-1133">Transmembrane helix</keyword>
<evidence type="ECO:0000313" key="3">
    <source>
        <dbReference type="EMBL" id="SDP15069.1"/>
    </source>
</evidence>
<organism evidence="3 4">
    <name type="scientific">Selenomonas ruminantium</name>
    <dbReference type="NCBI Taxonomy" id="971"/>
    <lineage>
        <taxon>Bacteria</taxon>
        <taxon>Bacillati</taxon>
        <taxon>Bacillota</taxon>
        <taxon>Negativicutes</taxon>
        <taxon>Selenomonadales</taxon>
        <taxon>Selenomonadaceae</taxon>
        <taxon>Selenomonas</taxon>
    </lineage>
</organism>
<dbReference type="AlphaFoldDB" id="A0A1H0QEC1"/>
<sequence>MTGDDFVKLCHNEKEKLMKDYFDQESSLVVSNIIKKLVQSGTDRKELVKLIDEVLNESFLSDLSNGKYMDSFTAFTEGVDKQLSGDDEEKDSDPDRYNKIYAAVAGILAFIIAVISTVLLVDCMGNVAAAKEANDYLKKDSVDITNQKDTFVGMTVVRVKKSSSSSASSSSSGGGGGGGSF</sequence>
<dbReference type="RefSeq" id="WP_074571802.1">
    <property type="nucleotide sequence ID" value="NZ_FNJQ01000007.1"/>
</dbReference>
<keyword evidence="2" id="KW-0812">Transmembrane</keyword>
<feature type="compositionally biased region" description="Gly residues" evidence="1">
    <location>
        <begin position="172"/>
        <end position="181"/>
    </location>
</feature>
<evidence type="ECO:0008006" key="5">
    <source>
        <dbReference type="Google" id="ProtNLM"/>
    </source>
</evidence>
<protein>
    <recommendedName>
        <fullName evidence="5">TPM domain-containing protein</fullName>
    </recommendedName>
</protein>
<gene>
    <name evidence="3" type="ORF">SAMN05216366_10795</name>
</gene>
<evidence type="ECO:0000313" key="4">
    <source>
        <dbReference type="Proteomes" id="UP000182412"/>
    </source>
</evidence>
<feature type="transmembrane region" description="Helical" evidence="2">
    <location>
        <begin position="100"/>
        <end position="121"/>
    </location>
</feature>
<reference evidence="3 4" key="1">
    <citation type="submission" date="2016-10" db="EMBL/GenBank/DDBJ databases">
        <authorList>
            <person name="de Groot N.N."/>
        </authorList>
    </citation>
    <scope>NUCLEOTIDE SEQUENCE [LARGE SCALE GENOMIC DNA]</scope>
    <source>
        <strain evidence="3 4">S137</strain>
    </source>
</reference>